<keyword evidence="3" id="KW-1185">Reference proteome</keyword>
<dbReference type="Proteomes" id="UP001519342">
    <property type="component" value="Unassembled WGS sequence"/>
</dbReference>
<dbReference type="InterPro" id="IPR002822">
    <property type="entry name" value="Ni_insertion"/>
</dbReference>
<dbReference type="Gene3D" id="3.30.70.1380">
    <property type="entry name" value="Transcriptional regulatory protein pf0864 domain like"/>
    <property type="match status" value="1"/>
</dbReference>
<comment type="caution">
    <text evidence="2">The sequence shown here is derived from an EMBL/GenBank/DDBJ whole genome shotgun (WGS) entry which is preliminary data.</text>
</comment>
<dbReference type="EMBL" id="JAGGKS010000007">
    <property type="protein sequence ID" value="MBP1926589.1"/>
    <property type="molecule type" value="Genomic_DNA"/>
</dbReference>
<organism evidence="2 3">
    <name type="scientific">Sedimentibacter acidaminivorans</name>
    <dbReference type="NCBI Taxonomy" id="913099"/>
    <lineage>
        <taxon>Bacteria</taxon>
        <taxon>Bacillati</taxon>
        <taxon>Bacillota</taxon>
        <taxon>Tissierellia</taxon>
        <taxon>Sedimentibacter</taxon>
    </lineage>
</organism>
<evidence type="ECO:0000256" key="1">
    <source>
        <dbReference type="ARBA" id="ARBA00022596"/>
    </source>
</evidence>
<accession>A0ABS4GG05</accession>
<evidence type="ECO:0000313" key="3">
    <source>
        <dbReference type="Proteomes" id="UP001519342"/>
    </source>
</evidence>
<dbReference type="Pfam" id="PF01969">
    <property type="entry name" value="Ni_insertion"/>
    <property type="match status" value="1"/>
</dbReference>
<name>A0ABS4GG05_9FIRM</name>
<proteinExistence type="predicted"/>
<sequence length="102" mass="11774">MKKCRPAVKLTFLAKQSDIDNLEKIVFSETSTIGIRKIEVKRSTMKRSISLIKTKYGDIHVKKAVYGDIKKYSGEYEDMKKAAIKFNIPIKEVYDEITNLEL</sequence>
<keyword evidence="1" id="KW-0533">Nickel</keyword>
<gene>
    <name evidence="2" type="ORF">J2Z76_002458</name>
</gene>
<protein>
    <submittedName>
        <fullName evidence="2">Uncharacterized protein (DUF111 family)</fullName>
    </submittedName>
</protein>
<evidence type="ECO:0000313" key="2">
    <source>
        <dbReference type="EMBL" id="MBP1926589.1"/>
    </source>
</evidence>
<dbReference type="PANTHER" id="PTHR36566:SF1">
    <property type="entry name" value="PYRIDINIUM-3,5-BISTHIOCARBOXYLIC ACID MONONUCLEOTIDE NICKEL INSERTION PROTEIN"/>
    <property type="match status" value="1"/>
</dbReference>
<dbReference type="PANTHER" id="PTHR36566">
    <property type="entry name" value="NICKEL INSERTION PROTEIN-RELATED"/>
    <property type="match status" value="1"/>
</dbReference>
<reference evidence="2 3" key="1">
    <citation type="submission" date="2021-03" db="EMBL/GenBank/DDBJ databases">
        <title>Genomic Encyclopedia of Type Strains, Phase IV (KMG-IV): sequencing the most valuable type-strain genomes for metagenomic binning, comparative biology and taxonomic classification.</title>
        <authorList>
            <person name="Goeker M."/>
        </authorList>
    </citation>
    <scope>NUCLEOTIDE SEQUENCE [LARGE SCALE GENOMIC DNA]</scope>
    <source>
        <strain evidence="2 3">DSM 24004</strain>
    </source>
</reference>